<feature type="non-terminal residue" evidence="10">
    <location>
        <position position="343"/>
    </location>
</feature>
<keyword evidence="5" id="KW-1133">Transmembrane helix</keyword>
<feature type="domain" description="Ig-like" evidence="9">
    <location>
        <begin position="94"/>
        <end position="174"/>
    </location>
</feature>
<feature type="chain" id="PRO_5008580079" description="Ig-like domain-containing protein" evidence="8">
    <location>
        <begin position="21"/>
        <end position="343"/>
    </location>
</feature>
<keyword evidence="3" id="KW-0812">Transmembrane</keyword>
<evidence type="ECO:0000256" key="7">
    <source>
        <dbReference type="ARBA" id="ARBA00023180"/>
    </source>
</evidence>
<dbReference type="InterPro" id="IPR007110">
    <property type="entry name" value="Ig-like_dom"/>
</dbReference>
<sequence>MIKIIFLLIFFTTNFRFCYGKSWKDKIKDLKKEASILKTHVKSIVQKNDDDQIGFTSNSELDYPQGDLNKQKQINDLWEEYYKCQDTLVVGMGPKRRIIPTAAVVLLGGYLKLNCDICTSPRDIDIETEWYFSNSLEMNNLQPLMFNEFIIVSPLDDSLQIFNIHQQQSGLYVCKQGNNSASPIIVHVFEDETFTEVHPNTAPGNQALKSITISKLEIIISSQWGDWTECSECGKVGRRSRLGICYVNLIEDDGETAIPQDSGSNTQNNLTATGIVNRSKLEILDIFVNGIPCRSKLLPKFIRDSWEVKSRPSEVMIGYCKVPCPENTIFVVKDENGNIIDIA</sequence>
<dbReference type="PROSITE" id="PS50835">
    <property type="entry name" value="IG_LIKE"/>
    <property type="match status" value="1"/>
</dbReference>
<dbReference type="PANTHER" id="PTHR32178">
    <property type="entry name" value="FAM187"/>
    <property type="match status" value="1"/>
</dbReference>
<dbReference type="SUPFAM" id="SSF48726">
    <property type="entry name" value="Immunoglobulin"/>
    <property type="match status" value="1"/>
</dbReference>
<keyword evidence="7" id="KW-0325">Glycoprotein</keyword>
<dbReference type="GO" id="GO:0016020">
    <property type="term" value="C:membrane"/>
    <property type="evidence" value="ECO:0007669"/>
    <property type="project" value="UniProtKB-SubCell"/>
</dbReference>
<dbReference type="InterPro" id="IPR036179">
    <property type="entry name" value="Ig-like_dom_sf"/>
</dbReference>
<comment type="subcellular location">
    <subcellularLocation>
        <location evidence="1">Membrane</location>
        <topology evidence="1">Single-pass type I membrane protein</topology>
    </subcellularLocation>
</comment>
<protein>
    <recommendedName>
        <fullName evidence="9">Ig-like domain-containing protein</fullName>
    </recommendedName>
</protein>
<dbReference type="InterPro" id="IPR039311">
    <property type="entry name" value="FAM187A/B"/>
</dbReference>
<reference evidence="10" key="1">
    <citation type="submission" date="2015-12" db="EMBL/GenBank/DDBJ databases">
        <title>De novo transcriptome assembly of four potential Pierce s Disease insect vectors from Arizona vineyards.</title>
        <authorList>
            <person name="Tassone E.E."/>
        </authorList>
    </citation>
    <scope>NUCLEOTIDE SEQUENCE</scope>
</reference>
<proteinExistence type="inferred from homology"/>
<dbReference type="PANTHER" id="PTHR32178:SF6">
    <property type="entry name" value="IG-LIKE DOMAIN-CONTAINING PROTEIN"/>
    <property type="match status" value="1"/>
</dbReference>
<dbReference type="Gene3D" id="2.60.40.10">
    <property type="entry name" value="Immunoglobulins"/>
    <property type="match status" value="1"/>
</dbReference>
<evidence type="ECO:0000313" key="10">
    <source>
        <dbReference type="EMBL" id="JAS08123.1"/>
    </source>
</evidence>
<dbReference type="InterPro" id="IPR013783">
    <property type="entry name" value="Ig-like_fold"/>
</dbReference>
<accession>A0A1B6C3Q5</accession>
<evidence type="ECO:0000256" key="5">
    <source>
        <dbReference type="ARBA" id="ARBA00022989"/>
    </source>
</evidence>
<dbReference type="AlphaFoldDB" id="A0A1B6C3Q5"/>
<organism evidence="10">
    <name type="scientific">Clastoptera arizonana</name>
    <name type="common">Arizona spittle bug</name>
    <dbReference type="NCBI Taxonomy" id="38151"/>
    <lineage>
        <taxon>Eukaryota</taxon>
        <taxon>Metazoa</taxon>
        <taxon>Ecdysozoa</taxon>
        <taxon>Arthropoda</taxon>
        <taxon>Hexapoda</taxon>
        <taxon>Insecta</taxon>
        <taxon>Pterygota</taxon>
        <taxon>Neoptera</taxon>
        <taxon>Paraneoptera</taxon>
        <taxon>Hemiptera</taxon>
        <taxon>Auchenorrhyncha</taxon>
        <taxon>Cercopoidea</taxon>
        <taxon>Clastopteridae</taxon>
        <taxon>Clastoptera</taxon>
    </lineage>
</organism>
<evidence type="ECO:0000259" key="9">
    <source>
        <dbReference type="PROSITE" id="PS50835"/>
    </source>
</evidence>
<evidence type="ECO:0000256" key="1">
    <source>
        <dbReference type="ARBA" id="ARBA00004479"/>
    </source>
</evidence>
<keyword evidence="4 8" id="KW-0732">Signal</keyword>
<evidence type="ECO:0000256" key="6">
    <source>
        <dbReference type="ARBA" id="ARBA00023136"/>
    </source>
</evidence>
<gene>
    <name evidence="10" type="ORF">g.3434</name>
</gene>
<keyword evidence="6" id="KW-0472">Membrane</keyword>
<dbReference type="EMBL" id="GEDC01029175">
    <property type="protein sequence ID" value="JAS08123.1"/>
    <property type="molecule type" value="Transcribed_RNA"/>
</dbReference>
<evidence type="ECO:0000256" key="3">
    <source>
        <dbReference type="ARBA" id="ARBA00022692"/>
    </source>
</evidence>
<comment type="similarity">
    <text evidence="2">Belongs to the FAM187 family.</text>
</comment>
<feature type="signal peptide" evidence="8">
    <location>
        <begin position="1"/>
        <end position="20"/>
    </location>
</feature>
<evidence type="ECO:0000256" key="2">
    <source>
        <dbReference type="ARBA" id="ARBA00008727"/>
    </source>
</evidence>
<evidence type="ECO:0000256" key="8">
    <source>
        <dbReference type="SAM" id="SignalP"/>
    </source>
</evidence>
<evidence type="ECO:0000256" key="4">
    <source>
        <dbReference type="ARBA" id="ARBA00022729"/>
    </source>
</evidence>
<name>A0A1B6C3Q5_9HEMI</name>